<accession>A0A9N7USV7</accession>
<name>A0A9N7USV7_PLEPL</name>
<dbReference type="EMBL" id="CADEAL010001857">
    <property type="protein sequence ID" value="CAB1436128.1"/>
    <property type="molecule type" value="Genomic_DNA"/>
</dbReference>
<gene>
    <name evidence="1" type="ORF">PLEPLA_LOCUS24168</name>
</gene>
<comment type="caution">
    <text evidence="1">The sequence shown here is derived from an EMBL/GenBank/DDBJ whole genome shotgun (WGS) entry which is preliminary data.</text>
</comment>
<protein>
    <submittedName>
        <fullName evidence="1">Uncharacterized protein</fullName>
    </submittedName>
</protein>
<reference evidence="1" key="1">
    <citation type="submission" date="2020-03" db="EMBL/GenBank/DDBJ databases">
        <authorList>
            <person name="Weist P."/>
        </authorList>
    </citation>
    <scope>NUCLEOTIDE SEQUENCE</scope>
</reference>
<dbReference type="AlphaFoldDB" id="A0A9N7USV7"/>
<proteinExistence type="predicted"/>
<evidence type="ECO:0000313" key="1">
    <source>
        <dbReference type="EMBL" id="CAB1436128.1"/>
    </source>
</evidence>
<dbReference type="Proteomes" id="UP001153269">
    <property type="component" value="Unassembled WGS sequence"/>
</dbReference>
<evidence type="ECO:0000313" key="2">
    <source>
        <dbReference type="Proteomes" id="UP001153269"/>
    </source>
</evidence>
<sequence length="112" mass="11569">MCATAPPCLWSGDGRYEECRAANDSNIHEWGFNSLPVLGSSGARAPAAAGHDPVCSRGFPCFVPAEASSGRGGAPLLPGQRGAACFCRRLPGAAQAARAVTRARCSRWLVGP</sequence>
<organism evidence="1 2">
    <name type="scientific">Pleuronectes platessa</name>
    <name type="common">European plaice</name>
    <dbReference type="NCBI Taxonomy" id="8262"/>
    <lineage>
        <taxon>Eukaryota</taxon>
        <taxon>Metazoa</taxon>
        <taxon>Chordata</taxon>
        <taxon>Craniata</taxon>
        <taxon>Vertebrata</taxon>
        <taxon>Euteleostomi</taxon>
        <taxon>Actinopterygii</taxon>
        <taxon>Neopterygii</taxon>
        <taxon>Teleostei</taxon>
        <taxon>Neoteleostei</taxon>
        <taxon>Acanthomorphata</taxon>
        <taxon>Carangaria</taxon>
        <taxon>Pleuronectiformes</taxon>
        <taxon>Pleuronectoidei</taxon>
        <taxon>Pleuronectidae</taxon>
        <taxon>Pleuronectes</taxon>
    </lineage>
</organism>
<keyword evidence="2" id="KW-1185">Reference proteome</keyword>